<dbReference type="Gene3D" id="1.25.40.20">
    <property type="entry name" value="Ankyrin repeat-containing domain"/>
    <property type="match status" value="1"/>
</dbReference>
<evidence type="ECO:0000256" key="2">
    <source>
        <dbReference type="SAM" id="MobiDB-lite"/>
    </source>
</evidence>
<gene>
    <name evidence="3" type="primary">Ankrd53</name>
</gene>
<dbReference type="PROSITE" id="PS50297">
    <property type="entry name" value="ANK_REP_REGION"/>
    <property type="match status" value="1"/>
</dbReference>
<dbReference type="InterPro" id="IPR042335">
    <property type="entry name" value="ANKRD53"/>
</dbReference>
<dbReference type="Proteomes" id="UP000694385">
    <property type="component" value="Unassembled WGS sequence"/>
</dbReference>
<dbReference type="SUPFAM" id="SSF48403">
    <property type="entry name" value="Ankyrin repeat"/>
    <property type="match status" value="1"/>
</dbReference>
<keyword evidence="4" id="KW-1185">Reference proteome</keyword>
<organism evidence="3 4">
    <name type="scientific">Jaculus jaculus</name>
    <name type="common">Lesser Egyptian jerboa</name>
    <dbReference type="NCBI Taxonomy" id="51337"/>
    <lineage>
        <taxon>Eukaryota</taxon>
        <taxon>Metazoa</taxon>
        <taxon>Chordata</taxon>
        <taxon>Craniata</taxon>
        <taxon>Vertebrata</taxon>
        <taxon>Euteleostomi</taxon>
        <taxon>Mammalia</taxon>
        <taxon>Eutheria</taxon>
        <taxon>Euarchontoglires</taxon>
        <taxon>Glires</taxon>
        <taxon>Rodentia</taxon>
        <taxon>Myomorpha</taxon>
        <taxon>Dipodoidea</taxon>
        <taxon>Dipodidae</taxon>
        <taxon>Dipodinae</taxon>
        <taxon>Jaculus</taxon>
    </lineage>
</organism>
<dbReference type="Ensembl" id="ENSJJAT00000021783.1">
    <property type="protein sequence ID" value="ENSJJAP00000015279.1"/>
    <property type="gene ID" value="ENSJJAG00000017497.1"/>
</dbReference>
<dbReference type="GO" id="GO:0000922">
    <property type="term" value="C:spindle pole"/>
    <property type="evidence" value="ECO:0007669"/>
    <property type="project" value="Ensembl"/>
</dbReference>
<sequence>RERRRGETRSPGPPPQSSRRRCPGASPSPSNPGGPWHGRAGAGSPGSHSAYSHPASDHRVIASHSELFAAALGNVDWLRFCLNRERKERVTDDKGFTAIHFAAQQGKLGCIQVLVEEYKFPVDLPTSHCQTPLHLVIHRDNKAEVLPCIHYLLKKGAAVNSQTCNGSTPLHLAAREGLLDCVKVLVKSGANVHAQDALCCKPIDHCKIWNHRACARFLKDAMWKQDKKEFAHEMGKLTSLKEKLALMEHRYLIKYQGEQRILRQDEFKKWLHSKQLSQCHSRGSDLKQKAVAGPRSLALSKTLGSRVSKIFHPSVEARLLNLPQPTPPPKPIYRQHTISRPKLWNFSNNPARPPTIDISYPQGIRLGVHPEPCQQHDFQSFLDVTRNSLGGAWLRTVDGHWVAPVPRLPFEVIVTALNPGLKSYRMKVPQGLRPLSILRVPQKRHVAKTWPDSISMSLRETFDEAFLAILRDQGLPNLPSSK</sequence>
<feature type="compositionally biased region" description="Low complexity" evidence="2">
    <location>
        <begin position="23"/>
        <end position="34"/>
    </location>
</feature>
<accession>A0A8C5KWY1</accession>
<reference evidence="3" key="2">
    <citation type="submission" date="2025-09" db="UniProtKB">
        <authorList>
            <consortium name="Ensembl"/>
        </authorList>
    </citation>
    <scope>IDENTIFICATION</scope>
</reference>
<dbReference type="PANTHER" id="PTHR24160:SF1">
    <property type="entry name" value="ANKYRIN REPEAT DOMAIN-CONTAINING PROTEIN 53"/>
    <property type="match status" value="1"/>
</dbReference>
<dbReference type="PRINTS" id="PR01415">
    <property type="entry name" value="ANKYRIN"/>
</dbReference>
<feature type="repeat" description="ANK" evidence="1">
    <location>
        <begin position="165"/>
        <end position="197"/>
    </location>
</feature>
<dbReference type="PANTHER" id="PTHR24160">
    <property type="entry name" value="ANKYRIN REPEAT DOMAIN-CONTAINING PROTEIN 53"/>
    <property type="match status" value="1"/>
</dbReference>
<evidence type="ECO:0000313" key="4">
    <source>
        <dbReference type="Proteomes" id="UP000694385"/>
    </source>
</evidence>
<dbReference type="InterPro" id="IPR002110">
    <property type="entry name" value="Ankyrin_rpt"/>
</dbReference>
<evidence type="ECO:0000313" key="3">
    <source>
        <dbReference type="Ensembl" id="ENSJJAP00000015279.1"/>
    </source>
</evidence>
<dbReference type="PROSITE" id="PS50088">
    <property type="entry name" value="ANK_REPEAT"/>
    <property type="match status" value="1"/>
</dbReference>
<dbReference type="OMA" id="NHRICAR"/>
<name>A0A8C5KWY1_JACJA</name>
<dbReference type="GO" id="GO:1902412">
    <property type="term" value="P:regulation of mitotic cytokinesis"/>
    <property type="evidence" value="ECO:0007669"/>
    <property type="project" value="Ensembl"/>
</dbReference>
<feature type="region of interest" description="Disordered" evidence="2">
    <location>
        <begin position="1"/>
        <end position="54"/>
    </location>
</feature>
<dbReference type="Pfam" id="PF13637">
    <property type="entry name" value="Ank_4"/>
    <property type="match status" value="1"/>
</dbReference>
<reference evidence="3" key="1">
    <citation type="submission" date="2025-08" db="UniProtKB">
        <authorList>
            <consortium name="Ensembl"/>
        </authorList>
    </citation>
    <scope>IDENTIFICATION</scope>
</reference>
<evidence type="ECO:0000256" key="1">
    <source>
        <dbReference type="PROSITE-ProRule" id="PRU00023"/>
    </source>
</evidence>
<proteinExistence type="predicted"/>
<dbReference type="GO" id="GO:0031116">
    <property type="term" value="P:positive regulation of microtubule polymerization"/>
    <property type="evidence" value="ECO:0007669"/>
    <property type="project" value="Ensembl"/>
</dbReference>
<protein>
    <submittedName>
        <fullName evidence="3">Ankyrin repeat domain 53</fullName>
    </submittedName>
</protein>
<dbReference type="InterPro" id="IPR036770">
    <property type="entry name" value="Ankyrin_rpt-contain_sf"/>
</dbReference>
<dbReference type="GO" id="GO:0007080">
    <property type="term" value="P:mitotic metaphase chromosome alignment"/>
    <property type="evidence" value="ECO:0007669"/>
    <property type="project" value="Ensembl"/>
</dbReference>
<dbReference type="AlphaFoldDB" id="A0A8C5KWY1"/>
<dbReference type="SMART" id="SM00248">
    <property type="entry name" value="ANK"/>
    <property type="match status" value="3"/>
</dbReference>
<keyword evidence="1" id="KW-0040">ANK repeat</keyword>
<dbReference type="GeneTree" id="ENSGT00390000005650"/>
<dbReference type="Pfam" id="PF12796">
    <property type="entry name" value="Ank_2"/>
    <property type="match status" value="1"/>
</dbReference>
<dbReference type="GO" id="GO:0060236">
    <property type="term" value="P:regulation of mitotic spindle organization"/>
    <property type="evidence" value="ECO:0007669"/>
    <property type="project" value="Ensembl"/>
</dbReference>